<protein>
    <submittedName>
        <fullName evidence="1">Uncharacterized protein</fullName>
    </submittedName>
</protein>
<dbReference type="AlphaFoldDB" id="A0A645I3V9"/>
<reference evidence="1" key="1">
    <citation type="submission" date="2019-08" db="EMBL/GenBank/DDBJ databases">
        <authorList>
            <person name="Kucharzyk K."/>
            <person name="Murdoch R.W."/>
            <person name="Higgins S."/>
            <person name="Loffler F."/>
        </authorList>
    </citation>
    <scope>NUCLEOTIDE SEQUENCE</scope>
</reference>
<organism evidence="1">
    <name type="scientific">bioreactor metagenome</name>
    <dbReference type="NCBI Taxonomy" id="1076179"/>
    <lineage>
        <taxon>unclassified sequences</taxon>
        <taxon>metagenomes</taxon>
        <taxon>ecological metagenomes</taxon>
    </lineage>
</organism>
<gene>
    <name evidence="1" type="ORF">SDC9_193123</name>
</gene>
<proteinExistence type="predicted"/>
<name>A0A645I3V9_9ZZZZ</name>
<comment type="caution">
    <text evidence="1">The sequence shown here is derived from an EMBL/GenBank/DDBJ whole genome shotgun (WGS) entry which is preliminary data.</text>
</comment>
<sequence>MEMECESVMKLEDVLSKIKDAEGKGVGGRGHWVFRETFVSDSGVGLVLVITTDDGFEQHFYLKVIPGRNGFKVKVDSVGHPYRTPAMRAALHHALAAAAKQE</sequence>
<evidence type="ECO:0000313" key="1">
    <source>
        <dbReference type="EMBL" id="MPN45556.1"/>
    </source>
</evidence>
<accession>A0A645I3V9</accession>
<dbReference type="EMBL" id="VSSQ01105551">
    <property type="protein sequence ID" value="MPN45556.1"/>
    <property type="molecule type" value="Genomic_DNA"/>
</dbReference>